<evidence type="ECO:0000313" key="11">
    <source>
        <dbReference type="EMBL" id="WGE09755.1"/>
    </source>
</evidence>
<dbReference type="InterPro" id="IPR000531">
    <property type="entry name" value="Beta-barrel_TonB"/>
</dbReference>
<evidence type="ECO:0000256" key="3">
    <source>
        <dbReference type="ARBA" id="ARBA00022452"/>
    </source>
</evidence>
<evidence type="ECO:0000256" key="7">
    <source>
        <dbReference type="ARBA" id="ARBA00023237"/>
    </source>
</evidence>
<evidence type="ECO:0000259" key="10">
    <source>
        <dbReference type="Pfam" id="PF00593"/>
    </source>
</evidence>
<dbReference type="RefSeq" id="WP_160448549.1">
    <property type="nucleotide sequence ID" value="NZ_CP121769.1"/>
</dbReference>
<comment type="similarity">
    <text evidence="8">Belongs to the TonB-dependent receptor family.</text>
</comment>
<dbReference type="GO" id="GO:0009279">
    <property type="term" value="C:cell outer membrane"/>
    <property type="evidence" value="ECO:0007669"/>
    <property type="project" value="UniProtKB-SubCell"/>
</dbReference>
<keyword evidence="7 8" id="KW-0998">Cell outer membrane</keyword>
<dbReference type="InterPro" id="IPR010917">
    <property type="entry name" value="TonB_rcpt_CS"/>
</dbReference>
<dbReference type="Pfam" id="PF00593">
    <property type="entry name" value="TonB_dep_Rec_b-barrel"/>
    <property type="match status" value="1"/>
</dbReference>
<dbReference type="Proteomes" id="UP001222296">
    <property type="component" value="Chromosome"/>
</dbReference>
<keyword evidence="5" id="KW-0798">TonB box</keyword>
<keyword evidence="3 8" id="KW-1134">Transmembrane beta strand</keyword>
<keyword evidence="2 8" id="KW-0813">Transport</keyword>
<feature type="domain" description="TonB-dependent receptor-like beta-barrel" evidence="10">
    <location>
        <begin position="2"/>
        <end position="173"/>
    </location>
</feature>
<evidence type="ECO:0000256" key="6">
    <source>
        <dbReference type="ARBA" id="ARBA00023136"/>
    </source>
</evidence>
<dbReference type="GO" id="GO:0015344">
    <property type="term" value="F:siderophore uptake transmembrane transporter activity"/>
    <property type="evidence" value="ECO:0007669"/>
    <property type="project" value="TreeGrafter"/>
</dbReference>
<dbReference type="PANTHER" id="PTHR32552">
    <property type="entry name" value="FERRICHROME IRON RECEPTOR-RELATED"/>
    <property type="match status" value="1"/>
</dbReference>
<accession>A0AAJ6AD17</accession>
<dbReference type="AlphaFoldDB" id="A0AAJ6AD17"/>
<sequence>MLKPVLGNNQEIGWKGEWYNGQLNATVALFQINQKKRPVYIDDATHKNGGYYGTLGEVRSRGVDVEISGKITDDWQLFAGYTFNQSKYLETESSRYLAGTNYSKHTPKHMFRLYTDYNLPFDSKKWSVGAGVMMQSETDSLYSVKQGGYAIWDANIRYQVSKHIALGIVGKNLTNRKYYENNRVRTLGINNFYGQERTVVFNLDWKF</sequence>
<reference evidence="11" key="1">
    <citation type="submission" date="2023-04" db="EMBL/GenBank/DDBJ databases">
        <title>Molecular characterization of the Integrative and Conjugative elements harboring multidrug-resistance gene from Glaesserella (Haemophilus) parasuis.</title>
        <authorList>
            <person name="Che Y."/>
            <person name="Zhou L."/>
        </authorList>
    </citation>
    <scope>NUCLEOTIDE SEQUENCE</scope>
    <source>
        <strain evidence="11">Z44</strain>
    </source>
</reference>
<evidence type="ECO:0000313" key="12">
    <source>
        <dbReference type="Proteomes" id="UP001222296"/>
    </source>
</evidence>
<dbReference type="InterPro" id="IPR039426">
    <property type="entry name" value="TonB-dep_rcpt-like"/>
</dbReference>
<evidence type="ECO:0000256" key="2">
    <source>
        <dbReference type="ARBA" id="ARBA00022448"/>
    </source>
</evidence>
<comment type="subcellular location">
    <subcellularLocation>
        <location evidence="1 8">Cell outer membrane</location>
        <topology evidence="1 8">Multi-pass membrane protein</topology>
    </subcellularLocation>
</comment>
<proteinExistence type="inferred from homology"/>
<dbReference type="Gene3D" id="2.40.170.20">
    <property type="entry name" value="TonB-dependent receptor, beta-barrel domain"/>
    <property type="match status" value="1"/>
</dbReference>
<gene>
    <name evidence="11" type="ORF">QBL01_11110</name>
</gene>
<evidence type="ECO:0000256" key="1">
    <source>
        <dbReference type="ARBA" id="ARBA00004571"/>
    </source>
</evidence>
<dbReference type="PROSITE" id="PS01156">
    <property type="entry name" value="TONB_DEPENDENT_REC_2"/>
    <property type="match status" value="1"/>
</dbReference>
<dbReference type="EMBL" id="CP121769">
    <property type="protein sequence ID" value="WGE09755.1"/>
    <property type="molecule type" value="Genomic_DNA"/>
</dbReference>
<evidence type="ECO:0000256" key="5">
    <source>
        <dbReference type="ARBA" id="ARBA00023077"/>
    </source>
</evidence>
<feature type="short sequence motif" description="TonB C-terminal box" evidence="9">
    <location>
        <begin position="190"/>
        <end position="207"/>
    </location>
</feature>
<keyword evidence="11" id="KW-0675">Receptor</keyword>
<evidence type="ECO:0000256" key="8">
    <source>
        <dbReference type="PROSITE-ProRule" id="PRU01360"/>
    </source>
</evidence>
<keyword evidence="4 8" id="KW-0812">Transmembrane</keyword>
<evidence type="ECO:0000256" key="4">
    <source>
        <dbReference type="ARBA" id="ARBA00022692"/>
    </source>
</evidence>
<dbReference type="InterPro" id="IPR036942">
    <property type="entry name" value="Beta-barrel_TonB_sf"/>
</dbReference>
<dbReference type="PROSITE" id="PS52016">
    <property type="entry name" value="TONB_DEPENDENT_REC_3"/>
    <property type="match status" value="1"/>
</dbReference>
<keyword evidence="6 8" id="KW-0472">Membrane</keyword>
<evidence type="ECO:0000256" key="9">
    <source>
        <dbReference type="PROSITE-ProRule" id="PRU10144"/>
    </source>
</evidence>
<dbReference type="SUPFAM" id="SSF56935">
    <property type="entry name" value="Porins"/>
    <property type="match status" value="1"/>
</dbReference>
<organism evidence="11 12">
    <name type="scientific">Glaesserella parasuis</name>
    <name type="common">Haemophilus parasuis</name>
    <dbReference type="NCBI Taxonomy" id="738"/>
    <lineage>
        <taxon>Bacteria</taxon>
        <taxon>Pseudomonadati</taxon>
        <taxon>Pseudomonadota</taxon>
        <taxon>Gammaproteobacteria</taxon>
        <taxon>Pasteurellales</taxon>
        <taxon>Pasteurellaceae</taxon>
        <taxon>Glaesserella</taxon>
    </lineage>
</organism>
<name>A0AAJ6AD17_GLAPU</name>
<dbReference type="PANTHER" id="PTHR32552:SF74">
    <property type="entry name" value="HYDROXAMATE SIDEROPHORE RECEPTOR FHUE"/>
    <property type="match status" value="1"/>
</dbReference>
<protein>
    <submittedName>
        <fullName evidence="11">TonB-dependent receptor</fullName>
    </submittedName>
</protein>